<dbReference type="EMBL" id="JAGFNK010000235">
    <property type="protein sequence ID" value="KAI9456463.1"/>
    <property type="molecule type" value="Genomic_DNA"/>
</dbReference>
<gene>
    <name evidence="1" type="ORF">F5148DRAFT_1287972</name>
</gene>
<organism evidence="1 2">
    <name type="scientific">Russula earlei</name>
    <dbReference type="NCBI Taxonomy" id="71964"/>
    <lineage>
        <taxon>Eukaryota</taxon>
        <taxon>Fungi</taxon>
        <taxon>Dikarya</taxon>
        <taxon>Basidiomycota</taxon>
        <taxon>Agaricomycotina</taxon>
        <taxon>Agaricomycetes</taxon>
        <taxon>Russulales</taxon>
        <taxon>Russulaceae</taxon>
        <taxon>Russula</taxon>
    </lineage>
</organism>
<name>A0ACC0U2Z1_9AGAM</name>
<accession>A0ACC0U2Z1</accession>
<evidence type="ECO:0000313" key="2">
    <source>
        <dbReference type="Proteomes" id="UP001207468"/>
    </source>
</evidence>
<sequence>MTGEEVISARQQNFCIAADEMTKSMAVVRGLIQAIREKKENTSDLDFADGISLLSLKHHLLLSYMQSLVLLHSHRVLGHSLTTRSPPSEPFNSPERGRRGADAGDLVDSMIETRVVLEKIKLLESKMRYQIEKLVQVASEEPTEDKAVNDPLAFRPNPEALMGGASDEGDDRGSDAGSQDGIYRPPKLAPMPYVEPTSKEARARRRRPAPHALASLAYLDPERPFVESATGLGIVPSMQSARARELRRMEEFEEENMTRLVFTKKDERRRRKDEEDIALGGAGGITGKRRGGGLEDEFSDVLKEGRRGSGLTGDGYEELRMKGRKQGALARSRVRPREDADDVSEVRRQKRGRFERDVKAAKKRWARKRKQK</sequence>
<comment type="caution">
    <text evidence="1">The sequence shown here is derived from an EMBL/GenBank/DDBJ whole genome shotgun (WGS) entry which is preliminary data.</text>
</comment>
<dbReference type="Proteomes" id="UP001207468">
    <property type="component" value="Unassembled WGS sequence"/>
</dbReference>
<evidence type="ECO:0000313" key="1">
    <source>
        <dbReference type="EMBL" id="KAI9456463.1"/>
    </source>
</evidence>
<reference evidence="1" key="1">
    <citation type="submission" date="2021-03" db="EMBL/GenBank/DDBJ databases">
        <title>Evolutionary priming and transition to the ectomycorrhizal habit in an iconic lineage of mushroom-forming fungi: is preadaptation a requirement?</title>
        <authorList>
            <consortium name="DOE Joint Genome Institute"/>
            <person name="Looney B.P."/>
            <person name="Miyauchi S."/>
            <person name="Morin E."/>
            <person name="Drula E."/>
            <person name="Courty P.E."/>
            <person name="Chicoki N."/>
            <person name="Fauchery L."/>
            <person name="Kohler A."/>
            <person name="Kuo A."/>
            <person name="LaButti K."/>
            <person name="Pangilinan J."/>
            <person name="Lipzen A."/>
            <person name="Riley R."/>
            <person name="Andreopoulos W."/>
            <person name="He G."/>
            <person name="Johnson J."/>
            <person name="Barry K.W."/>
            <person name="Grigoriev I.V."/>
            <person name="Nagy L."/>
            <person name="Hibbett D."/>
            <person name="Henrissat B."/>
            <person name="Matheny P.B."/>
            <person name="Labbe J."/>
            <person name="Martin A.F."/>
        </authorList>
    </citation>
    <scope>NUCLEOTIDE SEQUENCE</scope>
    <source>
        <strain evidence="1">BPL698</strain>
    </source>
</reference>
<keyword evidence="2" id="KW-1185">Reference proteome</keyword>
<protein>
    <submittedName>
        <fullName evidence="1">Uncharacterized protein</fullName>
    </submittedName>
</protein>
<proteinExistence type="predicted"/>